<feature type="compositionally biased region" description="Polar residues" evidence="1">
    <location>
        <begin position="345"/>
        <end position="359"/>
    </location>
</feature>
<name>A0A3B0N2G1_THEAN</name>
<organism evidence="3">
    <name type="scientific">Theileria annulata</name>
    <dbReference type="NCBI Taxonomy" id="5874"/>
    <lineage>
        <taxon>Eukaryota</taxon>
        <taxon>Sar</taxon>
        <taxon>Alveolata</taxon>
        <taxon>Apicomplexa</taxon>
        <taxon>Aconoidasida</taxon>
        <taxon>Piroplasmida</taxon>
        <taxon>Theileriidae</taxon>
        <taxon>Theileria</taxon>
    </lineage>
</organism>
<reference evidence="3" key="1">
    <citation type="submission" date="2018-07" db="EMBL/GenBank/DDBJ databases">
        <authorList>
            <person name="Quirk P.G."/>
            <person name="Krulwich T.A."/>
        </authorList>
    </citation>
    <scope>NUCLEOTIDE SEQUENCE</scope>
    <source>
        <strain evidence="3">Anand</strain>
    </source>
</reference>
<feature type="compositionally biased region" description="Polar residues" evidence="1">
    <location>
        <begin position="475"/>
        <end position="490"/>
    </location>
</feature>
<feature type="compositionally biased region" description="Basic residues" evidence="1">
    <location>
        <begin position="455"/>
        <end position="466"/>
    </location>
</feature>
<feature type="compositionally biased region" description="Low complexity" evidence="1">
    <location>
        <begin position="418"/>
        <end position="435"/>
    </location>
</feature>
<feature type="region of interest" description="Disordered" evidence="1">
    <location>
        <begin position="92"/>
        <end position="120"/>
    </location>
</feature>
<sequence length="519" mass="58121">MDKNWNNETNSEENLSNMSLESLSLGQRLLSKCLKKTGISVSVRGIAVNTTSQIKTAGSAWKSEVKYESNVESKTGTLDDVSFPDLLGSSNRDVSVNNRISETSSVTNDQDRLSKEPRSTRYKFKHRISSVKSVASPGFHSSRDSSYSNSLSFRNSNSDDTDNILGTDFLMPGMKGNYPLGFTNFIGRGVESPPPPPPSVPYPANPNGIYQGFQQYATRLKSNSRPQMFKPNVMVESPTVSESNWMDNKSDGYNEAELTTAIDTLNHSILSDRTRDDRLTIKQYVSDKLSQPFLDLTNYKDNSLLLQESLTNKLDERLVGQLESRLTNQLESTLSNQLENTLSDQLEPTIHETLTSNLSPVAEKRKKDRYPRRKKPTSTSSNAQTVNTNQPNINAKSQKDKKDRLFTNPDPTKTNDVPTSQPPDSTAPPATSSVSEQPPDPKNDKLPASGTGSGRSRRSRHRPKSHHRDEDENWRNSANEKPQNNAVNSEKNTHERKYFKSKPKHKHQQNTEPNTTKVD</sequence>
<feature type="region of interest" description="Disordered" evidence="1">
    <location>
        <begin position="345"/>
        <end position="519"/>
    </location>
</feature>
<feature type="compositionally biased region" description="Basic residues" evidence="1">
    <location>
        <begin position="364"/>
        <end position="376"/>
    </location>
</feature>
<evidence type="ECO:0000313" key="3">
    <source>
        <dbReference type="EMBL" id="SVP90341.1"/>
    </source>
</evidence>
<proteinExistence type="predicted"/>
<evidence type="ECO:0000313" key="2">
    <source>
        <dbReference type="EMBL" id="SVP89201.1"/>
    </source>
</evidence>
<feature type="compositionally biased region" description="Polar residues" evidence="1">
    <location>
        <begin position="92"/>
        <end position="108"/>
    </location>
</feature>
<feature type="compositionally biased region" description="Polar residues" evidence="1">
    <location>
        <begin position="377"/>
        <end position="396"/>
    </location>
</feature>
<dbReference type="VEuPathDB" id="PiroplasmaDB:TA17060"/>
<protein>
    <submittedName>
        <fullName evidence="3">Ms1orf2 protein, putative</fullName>
    </submittedName>
</protein>
<dbReference type="AlphaFoldDB" id="A0A3B0N2G1"/>
<dbReference type="EMBL" id="UIVT01000001">
    <property type="protein sequence ID" value="SVP89201.1"/>
    <property type="molecule type" value="Genomic_DNA"/>
</dbReference>
<gene>
    <name evidence="2" type="ORF">TAT_000105300</name>
    <name evidence="3" type="ORF">TAV_000104600</name>
</gene>
<accession>A0A3B0N2G1</accession>
<feature type="compositionally biased region" description="Polar residues" evidence="1">
    <location>
        <begin position="510"/>
        <end position="519"/>
    </location>
</feature>
<evidence type="ECO:0000256" key="1">
    <source>
        <dbReference type="SAM" id="MobiDB-lite"/>
    </source>
</evidence>
<dbReference type="EMBL" id="UIVS01000001">
    <property type="protein sequence ID" value="SVP90341.1"/>
    <property type="molecule type" value="Genomic_DNA"/>
</dbReference>
<feature type="compositionally biased region" description="Basic and acidic residues" evidence="1">
    <location>
        <begin position="109"/>
        <end position="119"/>
    </location>
</feature>
<feature type="compositionally biased region" description="Basic residues" evidence="1">
    <location>
        <begin position="499"/>
        <end position="508"/>
    </location>
</feature>
<feature type="region of interest" description="Disordered" evidence="1">
    <location>
        <begin position="135"/>
        <end position="158"/>
    </location>
</feature>
<feature type="compositionally biased region" description="Low complexity" evidence="1">
    <location>
        <begin position="144"/>
        <end position="158"/>
    </location>
</feature>